<comment type="similarity">
    <text evidence="1">Belongs to the WXG100 family.</text>
</comment>
<evidence type="ECO:0000313" key="2">
    <source>
        <dbReference type="EMBL" id="TBN57596.1"/>
    </source>
</evidence>
<organism evidence="2 3">
    <name type="scientific">Glaciihabitans arcticus</name>
    <dbReference type="NCBI Taxonomy" id="2668039"/>
    <lineage>
        <taxon>Bacteria</taxon>
        <taxon>Bacillati</taxon>
        <taxon>Actinomycetota</taxon>
        <taxon>Actinomycetes</taxon>
        <taxon>Micrococcales</taxon>
        <taxon>Microbacteriaceae</taxon>
        <taxon>Glaciihabitans</taxon>
    </lineage>
</organism>
<reference evidence="3" key="1">
    <citation type="submission" date="2019-02" db="EMBL/GenBank/DDBJ databases">
        <title>Glaciihabitans arcticus sp. nov., a psychrotolerant bacterium isolated from polar soil.</title>
        <authorList>
            <person name="Dahal R.H."/>
        </authorList>
    </citation>
    <scope>NUCLEOTIDE SEQUENCE [LARGE SCALE GENOMIC DNA]</scope>
    <source>
        <strain evidence="3">RP-3-7</strain>
    </source>
</reference>
<name>A0A4Q9GRL6_9MICO</name>
<gene>
    <name evidence="2" type="ORF">EYE40_09470</name>
</gene>
<dbReference type="InterPro" id="IPR010310">
    <property type="entry name" value="T7SS_ESAT-6-like"/>
</dbReference>
<accession>A0A4Q9GRL6</accession>
<dbReference type="SUPFAM" id="SSF140453">
    <property type="entry name" value="EsxAB dimer-like"/>
    <property type="match status" value="1"/>
</dbReference>
<protein>
    <recommendedName>
        <fullName evidence="1">ESAT-6-like protein</fullName>
    </recommendedName>
</protein>
<keyword evidence="3" id="KW-1185">Reference proteome</keyword>
<evidence type="ECO:0000256" key="1">
    <source>
        <dbReference type="RuleBase" id="RU362001"/>
    </source>
</evidence>
<dbReference type="AlphaFoldDB" id="A0A4Q9GRL6"/>
<sequence length="96" mass="10027">MTRYQVDSEAVLTSSSSVHAAIGRIRAEVAGLTGQLTALEQQWNGPAAAAFQAGVAEWRGTQQRVEENLGAIGSALGHAGQGYADVEATNARLFGR</sequence>
<dbReference type="Proteomes" id="UP000294194">
    <property type="component" value="Unassembled WGS sequence"/>
</dbReference>
<dbReference type="NCBIfam" id="TIGR03930">
    <property type="entry name" value="WXG100_ESAT6"/>
    <property type="match status" value="1"/>
</dbReference>
<dbReference type="InterPro" id="IPR036689">
    <property type="entry name" value="ESAT-6-like_sf"/>
</dbReference>
<proteinExistence type="inferred from homology"/>
<dbReference type="EMBL" id="SISG01000001">
    <property type="protein sequence ID" value="TBN57596.1"/>
    <property type="molecule type" value="Genomic_DNA"/>
</dbReference>
<dbReference type="RefSeq" id="WP_130981707.1">
    <property type="nucleotide sequence ID" value="NZ_SISG01000001.1"/>
</dbReference>
<dbReference type="Gene3D" id="1.10.287.1060">
    <property type="entry name" value="ESAT-6-like"/>
    <property type="match status" value="1"/>
</dbReference>
<dbReference type="Pfam" id="PF06013">
    <property type="entry name" value="WXG100"/>
    <property type="match status" value="1"/>
</dbReference>
<comment type="caution">
    <text evidence="2">The sequence shown here is derived from an EMBL/GenBank/DDBJ whole genome shotgun (WGS) entry which is preliminary data.</text>
</comment>
<evidence type="ECO:0000313" key="3">
    <source>
        <dbReference type="Proteomes" id="UP000294194"/>
    </source>
</evidence>